<evidence type="ECO:0000313" key="1">
    <source>
        <dbReference type="EMBL" id="SPZ92863.1"/>
    </source>
</evidence>
<dbReference type="GeneID" id="97179706"/>
<gene>
    <name evidence="1" type="ORF">NCTC11343_04818</name>
</gene>
<accession>A0A2X2JM02</accession>
<dbReference type="Gene3D" id="1.20.120.840">
    <property type="entry name" value="SusD-like, tetratrico peptide repeats domain"/>
    <property type="match status" value="1"/>
</dbReference>
<protein>
    <submittedName>
        <fullName evidence="1">Starch-binding associating with outer membrane</fullName>
    </submittedName>
</protein>
<reference evidence="1 2" key="1">
    <citation type="submission" date="2018-06" db="EMBL/GenBank/DDBJ databases">
        <authorList>
            <consortium name="Pathogen Informatics"/>
            <person name="Doyle S."/>
        </authorList>
    </citation>
    <scope>NUCLEOTIDE SEQUENCE [LARGE SCALE GENOMIC DNA]</scope>
    <source>
        <strain evidence="1 2">NCTC11343</strain>
    </source>
</reference>
<dbReference type="PROSITE" id="PS51257">
    <property type="entry name" value="PROKAR_LIPOPROTEIN"/>
    <property type="match status" value="1"/>
</dbReference>
<organism evidence="1 2">
    <name type="scientific">Sphingobacterium multivorum</name>
    <dbReference type="NCBI Taxonomy" id="28454"/>
    <lineage>
        <taxon>Bacteria</taxon>
        <taxon>Pseudomonadati</taxon>
        <taxon>Bacteroidota</taxon>
        <taxon>Sphingobacteriia</taxon>
        <taxon>Sphingobacteriales</taxon>
        <taxon>Sphingobacteriaceae</taxon>
        <taxon>Sphingobacterium</taxon>
    </lineage>
</organism>
<proteinExistence type="predicted"/>
<dbReference type="AlphaFoldDB" id="A0A2X2JM02"/>
<dbReference type="Pfam" id="PF12771">
    <property type="entry name" value="SusD-like_2"/>
    <property type="match status" value="1"/>
</dbReference>
<name>A0A2X2JM02_SPHMU</name>
<dbReference type="InterPro" id="IPR011990">
    <property type="entry name" value="TPR-like_helical_dom_sf"/>
</dbReference>
<dbReference type="SUPFAM" id="SSF48452">
    <property type="entry name" value="TPR-like"/>
    <property type="match status" value="1"/>
</dbReference>
<dbReference type="EMBL" id="UAUU01000011">
    <property type="protein sequence ID" value="SPZ92863.1"/>
    <property type="molecule type" value="Genomic_DNA"/>
</dbReference>
<dbReference type="Proteomes" id="UP000251241">
    <property type="component" value="Unassembled WGS sequence"/>
</dbReference>
<dbReference type="Gene3D" id="1.25.40.390">
    <property type="match status" value="2"/>
</dbReference>
<dbReference type="RefSeq" id="WP_112376555.1">
    <property type="nucleotide sequence ID" value="NZ_CP069793.1"/>
</dbReference>
<sequence length="497" mass="56202">MKLFNKHIFLGFFSLSIMTSCQKLTEVNVNPNEATTTHPQALLTKVEWDAFRTWHGTSPLYALKMIVQTDGENANQIYNWQRGSFEQYGNLRNITKMTEEAERIGAESYLALAKFFRAYYFYNLTLTFGDVPYSEAAKGENLAIFAPKYDTQKDVLVGVLKELEEASIILKKNNNTINGDIIYGGNSGNWNKLVNSFRLKVLLTLSKKTTDLPFNAATEFSKIFTNESRITDVGGGEDGQLIFLNQEGNRYPEFNSSGYGSGMYMDSTFIQRLQDLKDPRLFAVATQTRLGKEAGKAINDFTAYEGGDPIVPYAQVNAKAVLGKLSKVHERFYQDPTAEPLVLLGCSEMQFILAEAILKGWITGDLNATYTKGVQASFKFYEKYAKNIGTYTNEAQAAKYLEQNSVSLDGASSNEQKLERILMQKYLRSFHQGGYSAYFDHLRTGYPSFRKSANVKTAYRWMYPQDEYNNNTANVSDAIKSQFGGNDNINLQTWWLK</sequence>
<evidence type="ECO:0000313" key="2">
    <source>
        <dbReference type="Proteomes" id="UP000251241"/>
    </source>
</evidence>
<dbReference type="InterPro" id="IPR041662">
    <property type="entry name" value="SusD-like_2"/>
</dbReference>